<evidence type="ECO:0000256" key="2">
    <source>
        <dbReference type="ARBA" id="ARBA00022448"/>
    </source>
</evidence>
<organism evidence="9 10">
    <name type="scientific">Paenibacillus ferrarius</name>
    <dbReference type="NCBI Taxonomy" id="1469647"/>
    <lineage>
        <taxon>Bacteria</taxon>
        <taxon>Bacillati</taxon>
        <taxon>Bacillota</taxon>
        <taxon>Bacilli</taxon>
        <taxon>Bacillales</taxon>
        <taxon>Paenibacillaceae</taxon>
        <taxon>Paenibacillus</taxon>
    </lineage>
</organism>
<dbReference type="PROSITE" id="PS50928">
    <property type="entry name" value="ABC_TM1"/>
    <property type="match status" value="1"/>
</dbReference>
<evidence type="ECO:0000256" key="1">
    <source>
        <dbReference type="ARBA" id="ARBA00004651"/>
    </source>
</evidence>
<evidence type="ECO:0000256" key="3">
    <source>
        <dbReference type="ARBA" id="ARBA00022475"/>
    </source>
</evidence>
<dbReference type="CDD" id="cd06261">
    <property type="entry name" value="TM_PBP2"/>
    <property type="match status" value="1"/>
</dbReference>
<dbReference type="Pfam" id="PF00528">
    <property type="entry name" value="BPD_transp_1"/>
    <property type="match status" value="1"/>
</dbReference>
<sequence length="302" mass="34091">MEKLVGKEIYKRRYLYLILLPTLLYYVFFQYVPMYGVVLAFKEYHIKAGMLHSPWVGLANFNELMIQSDFWQAFNNTILISLGRIVLEFPVAIILALLINEVTREKFKKFYQTVYTFPHFISWVIISGIMLNFLGDSGVLNQLVSSLGFEKYTFLTDAGLFRPILFLSNIWKEVGWSAIIYLAAIAGINPEVYEAAYVDGANRYQQLWAVTWPSIRGTAAILLILAVGNAMNGGFEQIFNLYNPGVYKTGDIIDTYVYRSAFGGGLSFGVTAAVGLFKAVINFALLYSANFMVRRLGGEGLL</sequence>
<dbReference type="EMBL" id="MBTG01000073">
    <property type="protein sequence ID" value="OPH46648.1"/>
    <property type="molecule type" value="Genomic_DNA"/>
</dbReference>
<dbReference type="InterPro" id="IPR050809">
    <property type="entry name" value="UgpAE/MalFG_permease"/>
</dbReference>
<gene>
    <name evidence="9" type="ORF">BC351_14270</name>
</gene>
<proteinExistence type="inferred from homology"/>
<feature type="domain" description="ABC transmembrane type-1" evidence="8">
    <location>
        <begin position="74"/>
        <end position="289"/>
    </location>
</feature>
<keyword evidence="6 7" id="KW-0472">Membrane</keyword>
<dbReference type="AlphaFoldDB" id="A0A1V4H707"/>
<feature type="transmembrane region" description="Helical" evidence="7">
    <location>
        <begin position="164"/>
        <end position="186"/>
    </location>
</feature>
<dbReference type="GO" id="GO:0005886">
    <property type="term" value="C:plasma membrane"/>
    <property type="evidence" value="ECO:0007669"/>
    <property type="project" value="UniProtKB-SubCell"/>
</dbReference>
<feature type="transmembrane region" description="Helical" evidence="7">
    <location>
        <begin position="78"/>
        <end position="99"/>
    </location>
</feature>
<comment type="caution">
    <text evidence="9">The sequence shown here is derived from an EMBL/GenBank/DDBJ whole genome shotgun (WGS) entry which is preliminary data.</text>
</comment>
<dbReference type="OrthoDB" id="9785836at2"/>
<comment type="subcellular location">
    <subcellularLocation>
        <location evidence="1 7">Cell membrane</location>
        <topology evidence="1 7">Multi-pass membrane protein</topology>
    </subcellularLocation>
</comment>
<evidence type="ECO:0000256" key="5">
    <source>
        <dbReference type="ARBA" id="ARBA00022989"/>
    </source>
</evidence>
<comment type="similarity">
    <text evidence="7">Belongs to the binding-protein-dependent transport system permease family.</text>
</comment>
<accession>A0A1V4H707</accession>
<evidence type="ECO:0000256" key="6">
    <source>
        <dbReference type="ARBA" id="ARBA00023136"/>
    </source>
</evidence>
<dbReference type="InterPro" id="IPR035906">
    <property type="entry name" value="MetI-like_sf"/>
</dbReference>
<reference evidence="10" key="1">
    <citation type="submission" date="2016-07" db="EMBL/GenBank/DDBJ databases">
        <authorList>
            <person name="Florea S."/>
            <person name="Webb J.S."/>
            <person name="Jaromczyk J."/>
            <person name="Schardl C.L."/>
        </authorList>
    </citation>
    <scope>NUCLEOTIDE SEQUENCE [LARGE SCALE GENOMIC DNA]</scope>
    <source>
        <strain evidence="10">CY1</strain>
    </source>
</reference>
<feature type="transmembrane region" description="Helical" evidence="7">
    <location>
        <begin position="14"/>
        <end position="32"/>
    </location>
</feature>
<evidence type="ECO:0000259" key="8">
    <source>
        <dbReference type="PROSITE" id="PS50928"/>
    </source>
</evidence>
<keyword evidence="3" id="KW-1003">Cell membrane</keyword>
<keyword evidence="5 7" id="KW-1133">Transmembrane helix</keyword>
<protein>
    <submittedName>
        <fullName evidence="9">Protein lplB</fullName>
    </submittedName>
</protein>
<dbReference type="GO" id="GO:0055085">
    <property type="term" value="P:transmembrane transport"/>
    <property type="evidence" value="ECO:0007669"/>
    <property type="project" value="InterPro"/>
</dbReference>
<feature type="transmembrane region" description="Helical" evidence="7">
    <location>
        <begin position="266"/>
        <end position="287"/>
    </location>
</feature>
<evidence type="ECO:0000313" key="10">
    <source>
        <dbReference type="Proteomes" id="UP000190626"/>
    </source>
</evidence>
<dbReference type="Gene3D" id="1.10.3720.10">
    <property type="entry name" value="MetI-like"/>
    <property type="match status" value="1"/>
</dbReference>
<keyword evidence="2 7" id="KW-0813">Transport</keyword>
<dbReference type="PANTHER" id="PTHR43227:SF11">
    <property type="entry name" value="BLL4140 PROTEIN"/>
    <property type="match status" value="1"/>
</dbReference>
<keyword evidence="4 7" id="KW-0812">Transmembrane</keyword>
<evidence type="ECO:0000313" key="9">
    <source>
        <dbReference type="EMBL" id="OPH46648.1"/>
    </source>
</evidence>
<dbReference type="Proteomes" id="UP000190626">
    <property type="component" value="Unassembled WGS sequence"/>
</dbReference>
<dbReference type="STRING" id="1469647.BC351_14270"/>
<dbReference type="InterPro" id="IPR000515">
    <property type="entry name" value="MetI-like"/>
</dbReference>
<dbReference type="RefSeq" id="WP_079421417.1">
    <property type="nucleotide sequence ID" value="NZ_MBTG01000073.1"/>
</dbReference>
<keyword evidence="10" id="KW-1185">Reference proteome</keyword>
<dbReference type="PANTHER" id="PTHR43227">
    <property type="entry name" value="BLL4140 PROTEIN"/>
    <property type="match status" value="1"/>
</dbReference>
<evidence type="ECO:0000256" key="4">
    <source>
        <dbReference type="ARBA" id="ARBA00022692"/>
    </source>
</evidence>
<feature type="transmembrane region" description="Helical" evidence="7">
    <location>
        <begin position="120"/>
        <end position="144"/>
    </location>
</feature>
<evidence type="ECO:0000256" key="7">
    <source>
        <dbReference type="RuleBase" id="RU363032"/>
    </source>
</evidence>
<dbReference type="SUPFAM" id="SSF161098">
    <property type="entry name" value="MetI-like"/>
    <property type="match status" value="1"/>
</dbReference>
<name>A0A1V4H707_9BACL</name>